<feature type="region of interest" description="Disordered" evidence="4">
    <location>
        <begin position="200"/>
        <end position="272"/>
    </location>
</feature>
<keyword evidence="9" id="KW-1185">Reference proteome</keyword>
<dbReference type="InterPro" id="IPR000857">
    <property type="entry name" value="MyTH4_dom"/>
</dbReference>
<organism evidence="8 9">
    <name type="scientific">Tachysurus vachellii</name>
    <name type="common">Darkbarbel catfish</name>
    <name type="synonym">Pelteobagrus vachellii</name>
    <dbReference type="NCBI Taxonomy" id="175792"/>
    <lineage>
        <taxon>Eukaryota</taxon>
        <taxon>Metazoa</taxon>
        <taxon>Chordata</taxon>
        <taxon>Craniata</taxon>
        <taxon>Vertebrata</taxon>
        <taxon>Euteleostomi</taxon>
        <taxon>Actinopterygii</taxon>
        <taxon>Neopterygii</taxon>
        <taxon>Teleostei</taxon>
        <taxon>Ostariophysi</taxon>
        <taxon>Siluriformes</taxon>
        <taxon>Bagridae</taxon>
        <taxon>Tachysurus</taxon>
    </lineage>
</organism>
<feature type="region of interest" description="Disordered" evidence="4">
    <location>
        <begin position="320"/>
        <end position="362"/>
    </location>
</feature>
<dbReference type="InterPro" id="IPR001849">
    <property type="entry name" value="PH_domain"/>
</dbReference>
<dbReference type="InterPro" id="IPR011993">
    <property type="entry name" value="PH-like_dom_sf"/>
</dbReference>
<evidence type="ECO:0008006" key="10">
    <source>
        <dbReference type="Google" id="ProtNLM"/>
    </source>
</evidence>
<dbReference type="Gene3D" id="3.10.20.90">
    <property type="entry name" value="Phosphatidylinositol 3-kinase Catalytic Subunit, Chain A, domain 1"/>
    <property type="match status" value="1"/>
</dbReference>
<dbReference type="Pfam" id="PF00169">
    <property type="entry name" value="PH"/>
    <property type="match status" value="2"/>
</dbReference>
<dbReference type="InterPro" id="IPR035963">
    <property type="entry name" value="FERM_2"/>
</dbReference>
<dbReference type="CDD" id="cd13282">
    <property type="entry name" value="PH1_PLEKHH1_PLEKHH2"/>
    <property type="match status" value="1"/>
</dbReference>
<dbReference type="SMART" id="SM00139">
    <property type="entry name" value="MyTH4"/>
    <property type="match status" value="1"/>
</dbReference>
<dbReference type="SMART" id="SM00233">
    <property type="entry name" value="PH"/>
    <property type="match status" value="2"/>
</dbReference>
<dbReference type="InterPro" id="IPR038185">
    <property type="entry name" value="MyTH4_dom_sf"/>
</dbReference>
<feature type="domain" description="PH" evidence="5">
    <location>
        <begin position="610"/>
        <end position="705"/>
    </location>
</feature>
<dbReference type="PANTHER" id="PTHR22903">
    <property type="entry name" value="PLEKHH PROTEIN"/>
    <property type="match status" value="1"/>
</dbReference>
<gene>
    <name evidence="8" type="ORF">Q7C36_008065</name>
</gene>
<protein>
    <recommendedName>
        <fullName evidence="10">Pleckstrin homology domain-containing family H member 2</fullName>
    </recommendedName>
</protein>
<dbReference type="CDD" id="cd14473">
    <property type="entry name" value="FERM_B-lobe"/>
    <property type="match status" value="1"/>
</dbReference>
<dbReference type="InterPro" id="IPR000299">
    <property type="entry name" value="FERM_domain"/>
</dbReference>
<dbReference type="Pfam" id="PF00784">
    <property type="entry name" value="MyTH4"/>
    <property type="match status" value="1"/>
</dbReference>
<comment type="caution">
    <text evidence="8">The sequence shown here is derived from an EMBL/GenBank/DDBJ whole genome shotgun (WGS) entry which is preliminary data.</text>
</comment>
<dbReference type="GO" id="GO:0005856">
    <property type="term" value="C:cytoskeleton"/>
    <property type="evidence" value="ECO:0007669"/>
    <property type="project" value="InterPro"/>
</dbReference>
<dbReference type="Proteomes" id="UP001187315">
    <property type="component" value="Unassembled WGS sequence"/>
</dbReference>
<dbReference type="PROSITE" id="PS50057">
    <property type="entry name" value="FERM_3"/>
    <property type="match status" value="1"/>
</dbReference>
<dbReference type="GO" id="GO:0005737">
    <property type="term" value="C:cytoplasm"/>
    <property type="evidence" value="ECO:0007669"/>
    <property type="project" value="TreeGrafter"/>
</dbReference>
<evidence type="ECO:0000259" key="6">
    <source>
        <dbReference type="PROSITE" id="PS50057"/>
    </source>
</evidence>
<keyword evidence="2 3" id="KW-0175">Coiled coil</keyword>
<feature type="domain" description="FERM" evidence="6">
    <location>
        <begin position="1021"/>
        <end position="1351"/>
    </location>
</feature>
<dbReference type="Gene3D" id="2.30.29.30">
    <property type="entry name" value="Pleckstrin-homology domain (PH domain)/Phosphotyrosine-binding domain (PTB)"/>
    <property type="match status" value="3"/>
</dbReference>
<proteinExistence type="predicted"/>
<evidence type="ECO:0000313" key="8">
    <source>
        <dbReference type="EMBL" id="KAK2852864.1"/>
    </source>
</evidence>
<name>A0AA88N7E7_TACVA</name>
<evidence type="ECO:0000313" key="9">
    <source>
        <dbReference type="Proteomes" id="UP001187315"/>
    </source>
</evidence>
<dbReference type="InterPro" id="IPR019749">
    <property type="entry name" value="Band_41_domain"/>
</dbReference>
<dbReference type="PROSITE" id="PS50003">
    <property type="entry name" value="PH_DOMAIN"/>
    <property type="match status" value="2"/>
</dbReference>
<dbReference type="InterPro" id="IPR014352">
    <property type="entry name" value="FERM/acyl-CoA-bd_prot_sf"/>
</dbReference>
<evidence type="ECO:0000259" key="5">
    <source>
        <dbReference type="PROSITE" id="PS50003"/>
    </source>
</evidence>
<evidence type="ECO:0000259" key="7">
    <source>
        <dbReference type="PROSITE" id="PS51016"/>
    </source>
</evidence>
<dbReference type="SMART" id="SM00295">
    <property type="entry name" value="B41"/>
    <property type="match status" value="1"/>
</dbReference>
<evidence type="ECO:0000256" key="2">
    <source>
        <dbReference type="ARBA" id="ARBA00023054"/>
    </source>
</evidence>
<dbReference type="Pfam" id="PF00373">
    <property type="entry name" value="FERM_M"/>
    <property type="match status" value="1"/>
</dbReference>
<dbReference type="GO" id="GO:0030835">
    <property type="term" value="P:negative regulation of actin filament depolymerization"/>
    <property type="evidence" value="ECO:0007669"/>
    <property type="project" value="TreeGrafter"/>
</dbReference>
<dbReference type="SUPFAM" id="SSF50729">
    <property type="entry name" value="PH domain-like"/>
    <property type="match status" value="2"/>
</dbReference>
<feature type="compositionally biased region" description="Polar residues" evidence="4">
    <location>
        <begin position="213"/>
        <end position="222"/>
    </location>
</feature>
<reference evidence="8" key="1">
    <citation type="submission" date="2023-08" db="EMBL/GenBank/DDBJ databases">
        <title>Pelteobagrus vachellii genome.</title>
        <authorList>
            <person name="Liu H."/>
        </authorList>
    </citation>
    <scope>NUCLEOTIDE SEQUENCE</scope>
    <source>
        <strain evidence="8">PRFRI_2022a</strain>
        <tissue evidence="8">Muscle</tissue>
    </source>
</reference>
<sequence>MSESDEASAGEWKEKYMALEALLLKFRGQMSVIRDLTTEKMQQLETQVLEAERNAYEANQQVQWMEVRLKATNVESGDSELKLFRRCQDLHAALQEKEELITSLEQQLEEQKQGRIQDAKIVEEKAAKIKEWVMRKLNEFEVENTSLKETNQQQESQILELKRQIQVLEQAVGHRGSDHTKPGQAQRLSSLTFGCFHVQGKSPQVRTGPMPVQRSTSDCGNKQDTETEAVCPSSGMEPEQKKECDTAEDILAHSTEDKSEPREPNITCLEDTDIQQPISKIFSSHLAGSDNSAEHKANEDMVDIEDGSSDELNKRFRMQRLNSSSSSSEANTPSPVLTPKRPTPSQDTHDTPASPKQPRLRSPNAFNVALAKKHLSQPSVVSETVYGRTRNAISMLRPLKPQEQEMETSESTIPIEEPSKTLAEDPKSPDAAAPLPGNKPPTPPLHRFPSWESRIYAVAKSGIRLSETSRTDVANKDSSHPSSYPAFILYTSLVYRNMNTPVYTTVKGRVALLSNTQFSEDSSTSEEEEGSEECHSNSGEEEISLRPSSSNCAKSQESSLRRAVSLSSMASESDYAIPPDAYSTDTEYSEPENKLQKTCSSSSDSGKSEPMEKSGYLLKMVKTWKKTWKRHWFVLKDGELMYYKSPSDVIRKPQGQIELTASSTISRGDGKQILQVVTGKHVYNLKADSPNLLEEWLMVLQCVQKIKAASPLFTQPSVRPAMKGHLTKMKHDYSKRVWCALIGKTLYYFRCQEDKFPLGQIRLAGAHVEELNSDEDSKSGQFSQSTISIQTLNQSPTYLHIDSPHEKAAWLYHLSVAAGTNVGQVGTEFEQLVGRLHSVDGESGSQVWRHPMLCFSKEALSTSLTTLPSQALQTEAIKLFKTCQLFINVVIDTPAIDYHVTLAQCALQMCLTHSELQNEIYCQLIKQTRRRQPHGQPGPLQGWQFLALCVGLFLPQQPILWLLQVHLKKHADPRTELGKYAIYCQRSMERTQQKGERQARPSRTEILSILLRNPYHHSLPFSVPVHFFNNTYQVVGFDASTTVEEFQNRLNQDMGMRKTGQSGFSLYSDDPTGQNLEHYLEGSLMICDIIAKWEQACKELHTGKSETSRTVKLTYKNRLYFSKQQRGETERERLLLAYQTNEEIAAGHFPVNKELALEMSALLAQVEFGDFERPFPIVSGQAKSTQTLKQVLDRFYPKHYRRTCSEEQLRQLSERISARWASLKGRCNSECVRIYLTVARKWPFFGAKLFEAEPLSPSSLLSTRVWVAVHEDGLSVLDFTSMKLLVSFSHKNIVTFGGCRQDFMLVVTQSSGSNAAREKPTEKYLFTMSTFKIRELTLLMASYINSSHQQKSAAHHLSAPALLLAQCQSGEHHRSKSPPAGSGRPSKAPTLL</sequence>
<dbReference type="InterPro" id="IPR019748">
    <property type="entry name" value="FERM_central"/>
</dbReference>
<evidence type="ECO:0000256" key="1">
    <source>
        <dbReference type="ARBA" id="ARBA00022737"/>
    </source>
</evidence>
<feature type="compositionally biased region" description="Pro residues" evidence="4">
    <location>
        <begin position="437"/>
        <end position="446"/>
    </location>
</feature>
<dbReference type="Pfam" id="PF21989">
    <property type="entry name" value="RA_2"/>
    <property type="match status" value="1"/>
</dbReference>
<accession>A0AA88N7E7</accession>
<dbReference type="Gene3D" id="1.25.40.530">
    <property type="entry name" value="MyTH4 domain"/>
    <property type="match status" value="1"/>
</dbReference>
<dbReference type="EMBL" id="JAVHJS010000007">
    <property type="protein sequence ID" value="KAK2852864.1"/>
    <property type="molecule type" value="Genomic_DNA"/>
</dbReference>
<feature type="compositionally biased region" description="Basic and acidic residues" evidence="4">
    <location>
        <begin position="238"/>
        <end position="263"/>
    </location>
</feature>
<feature type="coiled-coil region" evidence="3">
    <location>
        <begin position="87"/>
        <end position="171"/>
    </location>
</feature>
<evidence type="ECO:0000256" key="3">
    <source>
        <dbReference type="SAM" id="Coils"/>
    </source>
</evidence>
<keyword evidence="1" id="KW-0677">Repeat</keyword>
<dbReference type="SUPFAM" id="SSF47031">
    <property type="entry name" value="Second domain of FERM"/>
    <property type="match status" value="1"/>
</dbReference>
<dbReference type="PANTHER" id="PTHR22903:SF3">
    <property type="entry name" value="PLECKSTRIN HOMOLOGY DOMAIN-CONTAINING FAMILY H MEMBER 2"/>
    <property type="match status" value="1"/>
</dbReference>
<dbReference type="GO" id="GO:0003779">
    <property type="term" value="F:actin binding"/>
    <property type="evidence" value="ECO:0007669"/>
    <property type="project" value="TreeGrafter"/>
</dbReference>
<feature type="domain" description="PH" evidence="5">
    <location>
        <begin position="719"/>
        <end position="819"/>
    </location>
</feature>
<dbReference type="Gene3D" id="1.20.80.10">
    <property type="match status" value="1"/>
</dbReference>
<evidence type="ECO:0000256" key="4">
    <source>
        <dbReference type="SAM" id="MobiDB-lite"/>
    </source>
</evidence>
<feature type="region of interest" description="Disordered" evidence="4">
    <location>
        <begin position="517"/>
        <end position="556"/>
    </location>
</feature>
<feature type="region of interest" description="Disordered" evidence="4">
    <location>
        <begin position="1368"/>
        <end position="1392"/>
    </location>
</feature>
<feature type="domain" description="MyTH4" evidence="7">
    <location>
        <begin position="855"/>
        <end position="1010"/>
    </location>
</feature>
<feature type="coiled-coil region" evidence="3">
    <location>
        <begin position="34"/>
        <end position="61"/>
    </location>
</feature>
<feature type="region of interest" description="Disordered" evidence="4">
    <location>
        <begin position="575"/>
        <end position="611"/>
    </location>
</feature>
<dbReference type="CDD" id="cd00821">
    <property type="entry name" value="PH"/>
    <property type="match status" value="1"/>
</dbReference>
<feature type="compositionally biased region" description="Polar residues" evidence="4">
    <location>
        <begin position="546"/>
        <end position="556"/>
    </location>
</feature>
<dbReference type="PROSITE" id="PS51016">
    <property type="entry name" value="MYTH4"/>
    <property type="match status" value="1"/>
</dbReference>
<feature type="compositionally biased region" description="Basic and acidic residues" evidence="4">
    <location>
        <begin position="417"/>
        <end position="428"/>
    </location>
</feature>
<feature type="region of interest" description="Disordered" evidence="4">
    <location>
        <begin position="395"/>
        <end position="448"/>
    </location>
</feature>